<gene>
    <name evidence="3" type="ORF">PAUS00366_LOCUS23006</name>
</gene>
<organism evidence="3">
    <name type="scientific">Pseudo-nitzschia australis</name>
    <dbReference type="NCBI Taxonomy" id="44445"/>
    <lineage>
        <taxon>Eukaryota</taxon>
        <taxon>Sar</taxon>
        <taxon>Stramenopiles</taxon>
        <taxon>Ochrophyta</taxon>
        <taxon>Bacillariophyta</taxon>
        <taxon>Bacillariophyceae</taxon>
        <taxon>Bacillariophycidae</taxon>
        <taxon>Bacillariales</taxon>
        <taxon>Bacillariaceae</taxon>
        <taxon>Pseudo-nitzschia</taxon>
    </lineage>
</organism>
<evidence type="ECO:0000256" key="1">
    <source>
        <dbReference type="SAM" id="Coils"/>
    </source>
</evidence>
<keyword evidence="1" id="KW-0175">Coiled coil</keyword>
<reference evidence="3" key="1">
    <citation type="submission" date="2021-01" db="EMBL/GenBank/DDBJ databases">
        <authorList>
            <person name="Corre E."/>
            <person name="Pelletier E."/>
            <person name="Niang G."/>
            <person name="Scheremetjew M."/>
            <person name="Finn R."/>
            <person name="Kale V."/>
            <person name="Holt S."/>
            <person name="Cochrane G."/>
            <person name="Meng A."/>
            <person name="Brown T."/>
            <person name="Cohen L."/>
        </authorList>
    </citation>
    <scope>NUCLEOTIDE SEQUENCE</scope>
    <source>
        <strain evidence="3">10249 10 AB</strain>
    </source>
</reference>
<protein>
    <submittedName>
        <fullName evidence="3">Uncharacterized protein</fullName>
    </submittedName>
</protein>
<accession>A0A7S4AXH8</accession>
<feature type="region of interest" description="Disordered" evidence="2">
    <location>
        <begin position="525"/>
        <end position="549"/>
    </location>
</feature>
<proteinExistence type="predicted"/>
<dbReference type="EMBL" id="HBIX01035201">
    <property type="protein sequence ID" value="CAE0730220.1"/>
    <property type="molecule type" value="Transcribed_RNA"/>
</dbReference>
<feature type="coiled-coil region" evidence="1">
    <location>
        <begin position="387"/>
        <end position="442"/>
    </location>
</feature>
<evidence type="ECO:0000313" key="3">
    <source>
        <dbReference type="EMBL" id="CAE0730220.1"/>
    </source>
</evidence>
<dbReference type="AlphaFoldDB" id="A0A7S4AXH8"/>
<feature type="coiled-coil region" evidence="1">
    <location>
        <begin position="143"/>
        <end position="258"/>
    </location>
</feature>
<feature type="coiled-coil region" evidence="1">
    <location>
        <begin position="551"/>
        <end position="592"/>
    </location>
</feature>
<sequence length="819" mass="93996">MIACSSLDFLSPFPLPGMSVDKSAFNDLPLEERLEITQLNLQEVMKTLRLKESDFEDLQQEMKFHAIKNEELMDVVNAFRSSSVDRSRDIMRAKAEQNSELTLQNHGLRDLLIKSGEEVAALQKQLKEKAVQGESASLDNRSNERLQVQLNDLVKTLEKVEVSSIDIPSEWLNFKWKGIGGKQEEKSENDEQSKAIETIRNKITALDADRQRLLKQSKLYSKSDGDKEQRIAALERQVRQMKHERDEMKETNSALQQQMTVREGKIGALEELFQNINSNRSLDAEARAKKKVNKTKNGTVLPERSLFESEEEDYEDVDIDSTAGDNKSVAQSFEEMFVSIWTSFTCGKVPTKANNEDGVGDESSISSNSNADRRISYCFSSESYHTKQVEEELEAAARQEFEELQESHKTLNEDYESAQFKISDLTARLEEMIIKANSFEKKAGLREVMLKDVIQQYKELQMEHSASLDKMGQLKQKVKVLVQIEKEREQARRAEAAAMGNDTTKGTNYPKAIFMVGETPTFDMSERTERTSTDEVEGEDTPASSPHDLDNKFVMEDYMRLQNDCDRLQHEFDTAIEKISELEVSLKAANSEVRETKIVQANKARKIALMEAEKIVLQARIMEATTKIVDAQSTHTQRTVEVEDELRLAELREQKAREKQSQREQDLWEVIEQYKELAGQNESTKAEKAEIEQELALTEKVKIQRRDLVYEYRKLEKTLEEAVETGEQLAIDLQQAKNEVAKRKEETKGIRKRLAGCHFHYKQLQDQYDLVIKEKEDLDSRLSEFLKDGKLESLSKENEQLHTYCNELIVLATSTEADQ</sequence>
<feature type="coiled-coil region" evidence="1">
    <location>
        <begin position="639"/>
        <end position="781"/>
    </location>
</feature>
<name>A0A7S4AXH8_9STRA</name>
<evidence type="ECO:0000256" key="2">
    <source>
        <dbReference type="SAM" id="MobiDB-lite"/>
    </source>
</evidence>